<proteinExistence type="predicted"/>
<dbReference type="Proteomes" id="UP000076584">
    <property type="component" value="Unassembled WGS sequence"/>
</dbReference>
<reference evidence="1 2" key="1">
    <citation type="submission" date="2015-06" db="EMBL/GenBank/DDBJ databases">
        <title>Survival trade-offs in plant roots during colonization by closely related pathogenic and mutualistic fungi.</title>
        <authorList>
            <person name="Hacquard S."/>
            <person name="Kracher B."/>
            <person name="Hiruma K."/>
            <person name="Weinman A."/>
            <person name="Muench P."/>
            <person name="Garrido Oter R."/>
            <person name="Ver Loren van Themaat E."/>
            <person name="Dallerey J.-F."/>
            <person name="Damm U."/>
            <person name="Henrissat B."/>
            <person name="Lespinet O."/>
            <person name="Thon M."/>
            <person name="Kemen E."/>
            <person name="McHardy A.C."/>
            <person name="Schulze-Lefert P."/>
            <person name="O'Connell R.J."/>
        </authorList>
    </citation>
    <scope>NUCLEOTIDE SEQUENCE [LARGE SCALE GENOMIC DNA]</scope>
    <source>
        <strain evidence="1 2">MAFF 238704</strain>
    </source>
</reference>
<evidence type="ECO:0000313" key="2">
    <source>
        <dbReference type="Proteomes" id="UP000076584"/>
    </source>
</evidence>
<comment type="caution">
    <text evidence="1">The sequence shown here is derived from an EMBL/GenBank/DDBJ whole genome shotgun (WGS) entry which is preliminary data.</text>
</comment>
<organism evidence="1 2">
    <name type="scientific">Colletotrichum incanum</name>
    <name type="common">Soybean anthracnose fungus</name>
    <dbReference type="NCBI Taxonomy" id="1573173"/>
    <lineage>
        <taxon>Eukaryota</taxon>
        <taxon>Fungi</taxon>
        <taxon>Dikarya</taxon>
        <taxon>Ascomycota</taxon>
        <taxon>Pezizomycotina</taxon>
        <taxon>Sordariomycetes</taxon>
        <taxon>Hypocreomycetidae</taxon>
        <taxon>Glomerellales</taxon>
        <taxon>Glomerellaceae</taxon>
        <taxon>Colletotrichum</taxon>
        <taxon>Colletotrichum spaethianum species complex</taxon>
    </lineage>
</organism>
<name>A0A161XX71_COLIC</name>
<feature type="non-terminal residue" evidence="1">
    <location>
        <position position="348"/>
    </location>
</feature>
<sequence>LTQLRTGMARLNWYLHQIGAAASEQYGCGQAAETVEHFFFRCTQWTAQCATMLQRTDTHRSNMSFYLCGKAASDPDDWSLCMDVVTETVKFAMATGRLDMQINQTQDKNNTKLGRVVESYFYLMDADRALWMIMHCDVLAEVDLPSPTYLLLRQNPNRLHATLNNVSAKDSVNARLQAKYWGAQAILNTEKIRMVLDNPYSLKQRVNGTMTTLHTAEGPRFLPQDSASPGTGHGLPVEIIEEAGRGISALFKSIEAVHDLNRERLLVTNIFGRAHGQWGNLLVLAAAYRDPHLAKFVDESHLKELFDRTIEMLGMHAQLDSALMTDRGILESIKRDIFSPPTVPEGRA</sequence>
<dbReference type="EMBL" id="LFIW01001569">
    <property type="protein sequence ID" value="KZL81779.1"/>
    <property type="molecule type" value="Genomic_DNA"/>
</dbReference>
<dbReference type="PANTHER" id="PTHR47785">
    <property type="entry name" value="ZN(II)2CYS6 TRANSCRIPTION FACTOR (EUROFUNG)-RELATED-RELATED"/>
    <property type="match status" value="1"/>
</dbReference>
<dbReference type="AlphaFoldDB" id="A0A161XX71"/>
<gene>
    <name evidence="1" type="ORF">CI238_12919</name>
</gene>
<accession>A0A161XX71</accession>
<feature type="non-terminal residue" evidence="1">
    <location>
        <position position="1"/>
    </location>
</feature>
<dbReference type="PANTHER" id="PTHR47785:SF4">
    <property type="entry name" value="ZN(II)2CYS6 TRANSCRIPTION FACTOR (EUROFUNG)"/>
    <property type="match status" value="1"/>
</dbReference>
<protein>
    <submittedName>
        <fullName evidence="1">C6 zinc finger domain-containing protein</fullName>
    </submittedName>
</protein>
<keyword evidence="2" id="KW-1185">Reference proteome</keyword>
<dbReference type="InterPro" id="IPR053181">
    <property type="entry name" value="EcdB-like_regulator"/>
</dbReference>
<evidence type="ECO:0000313" key="1">
    <source>
        <dbReference type="EMBL" id="KZL81779.1"/>
    </source>
</evidence>
<dbReference type="STRING" id="1573173.A0A161XX71"/>